<dbReference type="AlphaFoldDB" id="A0A7I8JRG5"/>
<organism evidence="1">
    <name type="scientific">Spirodela intermedia</name>
    <name type="common">Intermediate duckweed</name>
    <dbReference type="NCBI Taxonomy" id="51605"/>
    <lineage>
        <taxon>Eukaryota</taxon>
        <taxon>Viridiplantae</taxon>
        <taxon>Streptophyta</taxon>
        <taxon>Embryophyta</taxon>
        <taxon>Tracheophyta</taxon>
        <taxon>Spermatophyta</taxon>
        <taxon>Magnoliopsida</taxon>
        <taxon>Liliopsida</taxon>
        <taxon>Araceae</taxon>
        <taxon>Lemnoideae</taxon>
        <taxon>Spirodela</taxon>
    </lineage>
</organism>
<dbReference type="Proteomes" id="UP001189122">
    <property type="component" value="Unassembled WGS sequence"/>
</dbReference>
<reference evidence="1 2" key="1">
    <citation type="submission" date="2019-12" db="EMBL/GenBank/DDBJ databases">
        <authorList>
            <person name="Scholz U."/>
            <person name="Mascher M."/>
            <person name="Fiebig A."/>
        </authorList>
    </citation>
    <scope>NUCLEOTIDE SEQUENCE</scope>
</reference>
<accession>A0A7I8JRG5</accession>
<proteinExistence type="predicted"/>
<gene>
    <name evidence="1" type="ORF">SI7747_16018766</name>
</gene>
<dbReference type="EMBL" id="CACRZD030000016">
    <property type="protein sequence ID" value="CAA6672355.1"/>
    <property type="molecule type" value="Genomic_DNA"/>
</dbReference>
<evidence type="ECO:0000313" key="2">
    <source>
        <dbReference type="Proteomes" id="UP001189122"/>
    </source>
</evidence>
<evidence type="ECO:0000313" key="1">
    <source>
        <dbReference type="EMBL" id="CAA2633236.1"/>
    </source>
</evidence>
<dbReference type="EMBL" id="LR743603">
    <property type="protein sequence ID" value="CAA2633236.1"/>
    <property type="molecule type" value="Genomic_DNA"/>
</dbReference>
<keyword evidence="2" id="KW-1185">Reference proteome</keyword>
<sequence>MSELATSQFIGSWLIQERERERTVATLERERAWMEKATPR</sequence>
<name>A0A7I8JRG5_SPIIN</name>
<protein>
    <submittedName>
        <fullName evidence="1">Uncharacterized protein</fullName>
    </submittedName>
</protein>